<accession>A0A1Y4LMB1</accession>
<sequence>MGQFVPRSFSFPRSRLLGFIPRRRLLHGMAGRCPSRVHGTAALRRLALYGRPGCAIPGGVTGAILQSRPLSHEWERAGGIGLNTMKRRFSMKRPLAYITAAWCGEVVLCQDLVQVKMRN</sequence>
<proteinExistence type="predicted"/>
<reference evidence="2" key="1">
    <citation type="submission" date="2017-04" db="EMBL/GenBank/DDBJ databases">
        <title>Function of individual gut microbiota members based on whole genome sequencing of pure cultures obtained from chicken caecum.</title>
        <authorList>
            <person name="Medvecky M."/>
            <person name="Cejkova D."/>
            <person name="Polansky O."/>
            <person name="Karasova D."/>
            <person name="Kubasova T."/>
            <person name="Cizek A."/>
            <person name="Rychlik I."/>
        </authorList>
    </citation>
    <scope>NUCLEOTIDE SEQUENCE [LARGE SCALE GENOMIC DNA]</scope>
    <source>
        <strain evidence="2">An179</strain>
    </source>
</reference>
<dbReference type="AlphaFoldDB" id="A0A1Y4LMB1"/>
<gene>
    <name evidence="1" type="ORF">B5F15_08495</name>
</gene>
<evidence type="ECO:0000313" key="1">
    <source>
        <dbReference type="EMBL" id="OUP57835.1"/>
    </source>
</evidence>
<comment type="caution">
    <text evidence="1">The sequence shown here is derived from an EMBL/GenBank/DDBJ whole genome shotgun (WGS) entry which is preliminary data.</text>
</comment>
<dbReference type="EMBL" id="NFKL01000011">
    <property type="protein sequence ID" value="OUP57835.1"/>
    <property type="molecule type" value="Genomic_DNA"/>
</dbReference>
<organism evidence="1 2">
    <name type="scientific">Butyricicoccus pullicaecorum</name>
    <dbReference type="NCBI Taxonomy" id="501571"/>
    <lineage>
        <taxon>Bacteria</taxon>
        <taxon>Bacillati</taxon>
        <taxon>Bacillota</taxon>
        <taxon>Clostridia</taxon>
        <taxon>Eubacteriales</taxon>
        <taxon>Butyricicoccaceae</taxon>
        <taxon>Butyricicoccus</taxon>
    </lineage>
</organism>
<evidence type="ECO:0000313" key="2">
    <source>
        <dbReference type="Proteomes" id="UP000195326"/>
    </source>
</evidence>
<protein>
    <submittedName>
        <fullName evidence="1">Uncharacterized protein</fullName>
    </submittedName>
</protein>
<dbReference type="Proteomes" id="UP000195326">
    <property type="component" value="Unassembled WGS sequence"/>
</dbReference>
<name>A0A1Y4LMB1_9FIRM</name>